<dbReference type="EMBL" id="LT630003">
    <property type="protein sequence ID" value="SET54121.1"/>
    <property type="molecule type" value="Genomic_DNA"/>
</dbReference>
<keyword evidence="1" id="KW-1133">Transmembrane helix</keyword>
<feature type="transmembrane region" description="Helical" evidence="1">
    <location>
        <begin position="54"/>
        <end position="71"/>
    </location>
</feature>
<feature type="transmembrane region" description="Helical" evidence="1">
    <location>
        <begin position="183"/>
        <end position="204"/>
    </location>
</feature>
<keyword evidence="1" id="KW-0472">Membrane</keyword>
<evidence type="ECO:0000256" key="1">
    <source>
        <dbReference type="SAM" id="Phobius"/>
    </source>
</evidence>
<feature type="transmembrane region" description="Helical" evidence="1">
    <location>
        <begin position="83"/>
        <end position="108"/>
    </location>
</feature>
<dbReference type="Pfam" id="PF14501">
    <property type="entry name" value="HATPase_c_5"/>
    <property type="match status" value="1"/>
</dbReference>
<proteinExistence type="predicted"/>
<sequence length="444" mass="51732">MISLVSLITYDTFTLLRFKKLFQVKRDHWIYYIIAIAINAITTAAAYTRLDSRFAVYLVFVSFMISFRLLFSGTAAQTLYAGSIYTFSLYSSRGIIFSIYSIVLHISIKSVLQQYYDMISVLAVLLAILYFLIIRDVFIPKQKAKYLMNNQGQLKFVVIYLFFQWLFLTLINDGRYYDDVRQYWYSSLYMGSCIISNLWLLVILNHASRISELFEYELFTHQLQEQLSRQMRHYQSYRKYTESYRAFRHDYEKLMASLKTLMRRQEYKKAIRMLDDIHDTMQRSVQIHKDYSDNIVLDAILQDAAGVCEEKNIRFQAHAHLPESVSMKELDIVRVFSNIINNAIEACSKVSGSERFIEVTSNSTQDWTIIEVTNSFDGELLIAGGEPKTTKKDKDYHGFGLQIIRETIEGMGGLVFIEPDSEKGIFKIKSCIPINPRSKAIETK</sequence>
<reference evidence="3 4" key="1">
    <citation type="submission" date="2016-10" db="EMBL/GenBank/DDBJ databases">
        <authorList>
            <person name="Varghese N."/>
            <person name="Submissions S."/>
        </authorList>
    </citation>
    <scope>NUCLEOTIDE SEQUENCE [LARGE SCALE GENOMIC DNA]</scope>
    <source>
        <strain evidence="3 4">ATCC 19403</strain>
    </source>
</reference>
<dbReference type="RefSeq" id="WP_100041339.1">
    <property type="nucleotide sequence ID" value="NZ_LT630003.1"/>
</dbReference>
<feature type="transmembrane region" description="Helical" evidence="1">
    <location>
        <begin position="154"/>
        <end position="171"/>
    </location>
</feature>
<evidence type="ECO:0000313" key="3">
    <source>
        <dbReference type="EMBL" id="SET54121.1"/>
    </source>
</evidence>
<gene>
    <name evidence="3" type="ORF">SAMN02745906_0282</name>
</gene>
<dbReference type="PANTHER" id="PTHR40448:SF1">
    <property type="entry name" value="TWO-COMPONENT SENSOR HISTIDINE KINASE"/>
    <property type="match status" value="1"/>
</dbReference>
<evidence type="ECO:0000259" key="2">
    <source>
        <dbReference type="Pfam" id="PF14501"/>
    </source>
</evidence>
<accession>A0ABY1C1U6</accession>
<evidence type="ECO:0000313" key="4">
    <source>
        <dbReference type="Proteomes" id="UP000198970"/>
    </source>
</evidence>
<dbReference type="SUPFAM" id="SSF55874">
    <property type="entry name" value="ATPase domain of HSP90 chaperone/DNA topoisomerase II/histidine kinase"/>
    <property type="match status" value="1"/>
</dbReference>
<dbReference type="CDD" id="cd16935">
    <property type="entry name" value="HATPase_AgrC-ComD-like"/>
    <property type="match status" value="1"/>
</dbReference>
<dbReference type="Proteomes" id="UP000198970">
    <property type="component" value="Chromosome I"/>
</dbReference>
<keyword evidence="4" id="KW-1185">Reference proteome</keyword>
<keyword evidence="1" id="KW-0812">Transmembrane</keyword>
<dbReference type="InterPro" id="IPR036890">
    <property type="entry name" value="HATPase_C_sf"/>
</dbReference>
<name>A0ABY1C1U6_9FIRM</name>
<feature type="transmembrane region" description="Helical" evidence="1">
    <location>
        <begin position="114"/>
        <end position="133"/>
    </location>
</feature>
<protein>
    <submittedName>
        <fullName evidence="3">GHKL domain-containing protein</fullName>
    </submittedName>
</protein>
<feature type="domain" description="Sensor histidine kinase NatK-like C-terminal" evidence="2">
    <location>
        <begin position="327"/>
        <end position="427"/>
    </location>
</feature>
<dbReference type="InterPro" id="IPR032834">
    <property type="entry name" value="NatK-like_C"/>
</dbReference>
<feature type="transmembrane region" description="Helical" evidence="1">
    <location>
        <begin position="29"/>
        <end position="48"/>
    </location>
</feature>
<dbReference type="PANTHER" id="PTHR40448">
    <property type="entry name" value="TWO-COMPONENT SENSOR HISTIDINE KINASE"/>
    <property type="match status" value="1"/>
</dbReference>
<dbReference type="Gene3D" id="3.30.565.10">
    <property type="entry name" value="Histidine kinase-like ATPase, C-terminal domain"/>
    <property type="match status" value="1"/>
</dbReference>
<organism evidence="3 4">
    <name type="scientific">Lacrimispora sphenoides JCM 1415</name>
    <dbReference type="NCBI Taxonomy" id="1297793"/>
    <lineage>
        <taxon>Bacteria</taxon>
        <taxon>Bacillati</taxon>
        <taxon>Bacillota</taxon>
        <taxon>Clostridia</taxon>
        <taxon>Lachnospirales</taxon>
        <taxon>Lachnospiraceae</taxon>
        <taxon>Lacrimispora</taxon>
    </lineage>
</organism>